<proteinExistence type="inferred from homology"/>
<dbReference type="GO" id="GO:0004161">
    <property type="term" value="F:dimethylallyltranstransferase activity"/>
    <property type="evidence" value="ECO:0007669"/>
    <property type="project" value="TreeGrafter"/>
</dbReference>
<evidence type="ECO:0000256" key="1">
    <source>
        <dbReference type="ARBA" id="ARBA00001946"/>
    </source>
</evidence>
<dbReference type="CDD" id="cd00685">
    <property type="entry name" value="Trans_IPPS_HT"/>
    <property type="match status" value="1"/>
</dbReference>
<evidence type="ECO:0000256" key="3">
    <source>
        <dbReference type="ARBA" id="ARBA00022723"/>
    </source>
</evidence>
<sequence length="358" mass="41600">MKHDEPQDTLKENSEKADIKQKLRLFFPVVLEGLEQILDELKCLQSIKENLILSLQRNTLGGKNNRGLCVVESLKSLLNRDLRENEFREAAILGWLIEILQGCFLMADDIMDNSTKRRGLDCWYREVGIGRAFNDSQLLEACIPLLLRKFFKSHPLYLDLLELFREVTFLTELGEQKDLLSSAEAQRVFSFDLKNYDFIVTYKTAFYSFYLPVKCALLLSGNFNERADATTKRLSKLLGYYFQAQDDYLDCFGNYASLGKVGMDIEDNKCTWLVCQAKMAASAEQLMFLEKHYGGRNQDSVFKVKQLYRELGIPNMYQNFVEATVEKIMTEINDIDEDTGIKKIIFYKFFKLIHKRSR</sequence>
<organism evidence="6 7">
    <name type="scientific">Schizosaccharomyces osmophilus</name>
    <dbReference type="NCBI Taxonomy" id="2545709"/>
    <lineage>
        <taxon>Eukaryota</taxon>
        <taxon>Fungi</taxon>
        <taxon>Dikarya</taxon>
        <taxon>Ascomycota</taxon>
        <taxon>Taphrinomycotina</taxon>
        <taxon>Schizosaccharomycetes</taxon>
        <taxon>Schizosaccharomycetales</taxon>
        <taxon>Schizosaccharomycetaceae</taxon>
        <taxon>Schizosaccharomyces</taxon>
    </lineage>
</organism>
<dbReference type="InterPro" id="IPR039702">
    <property type="entry name" value="FPS1-like"/>
</dbReference>
<dbReference type="InterPro" id="IPR000092">
    <property type="entry name" value="Polyprenyl_synt"/>
</dbReference>
<dbReference type="Gene3D" id="1.10.600.10">
    <property type="entry name" value="Farnesyl Diphosphate Synthase"/>
    <property type="match status" value="1"/>
</dbReference>
<dbReference type="SFLD" id="SFLDG01017">
    <property type="entry name" value="Polyprenyl_Transferase_Like"/>
    <property type="match status" value="1"/>
</dbReference>
<dbReference type="PROSITE" id="PS00723">
    <property type="entry name" value="POLYPRENYL_SYNTHASE_1"/>
    <property type="match status" value="1"/>
</dbReference>
<dbReference type="InterPro" id="IPR033749">
    <property type="entry name" value="Polyprenyl_synt_CS"/>
</dbReference>
<evidence type="ECO:0000256" key="4">
    <source>
        <dbReference type="ARBA" id="ARBA00022842"/>
    </source>
</evidence>
<dbReference type="GO" id="GO:0045337">
    <property type="term" value="P:farnesyl diphosphate biosynthetic process"/>
    <property type="evidence" value="ECO:0007669"/>
    <property type="project" value="TreeGrafter"/>
</dbReference>
<keyword evidence="2 5" id="KW-0808">Transferase</keyword>
<dbReference type="GO" id="GO:0004337">
    <property type="term" value="F:(2E,6E)-farnesyl diphosphate synthase activity"/>
    <property type="evidence" value="ECO:0007669"/>
    <property type="project" value="TreeGrafter"/>
</dbReference>
<keyword evidence="3" id="KW-0479">Metal-binding</keyword>
<dbReference type="InterPro" id="IPR008949">
    <property type="entry name" value="Isoprenoid_synthase_dom_sf"/>
</dbReference>
<comment type="cofactor">
    <cofactor evidence="1">
        <name>Mg(2+)</name>
        <dbReference type="ChEBI" id="CHEBI:18420"/>
    </cofactor>
</comment>
<comment type="similarity">
    <text evidence="5">Belongs to the FPP/GGPP synthase family.</text>
</comment>
<keyword evidence="7" id="KW-1185">Reference proteome</keyword>
<evidence type="ECO:0000313" key="6">
    <source>
        <dbReference type="EMBL" id="WBW71853.1"/>
    </source>
</evidence>
<dbReference type="Proteomes" id="UP001212411">
    <property type="component" value="Chromosome 1"/>
</dbReference>
<evidence type="ECO:0000313" key="7">
    <source>
        <dbReference type="Proteomes" id="UP001212411"/>
    </source>
</evidence>
<keyword evidence="4" id="KW-0460">Magnesium</keyword>
<dbReference type="GO" id="GO:0005737">
    <property type="term" value="C:cytoplasm"/>
    <property type="evidence" value="ECO:0007669"/>
    <property type="project" value="TreeGrafter"/>
</dbReference>
<dbReference type="PANTHER" id="PTHR11525:SF0">
    <property type="entry name" value="FARNESYL PYROPHOSPHATE SYNTHASE"/>
    <property type="match status" value="1"/>
</dbReference>
<name>A0AAF0AUY5_9SCHI</name>
<evidence type="ECO:0000256" key="5">
    <source>
        <dbReference type="RuleBase" id="RU004466"/>
    </source>
</evidence>
<dbReference type="GeneID" id="80874963"/>
<dbReference type="SFLD" id="SFLDS00005">
    <property type="entry name" value="Isoprenoid_Synthase_Type_I"/>
    <property type="match status" value="1"/>
</dbReference>
<dbReference type="PANTHER" id="PTHR11525">
    <property type="entry name" value="FARNESYL-PYROPHOSPHATE SYNTHETASE"/>
    <property type="match status" value="1"/>
</dbReference>
<dbReference type="RefSeq" id="XP_056036096.1">
    <property type="nucleotide sequence ID" value="XM_056180274.1"/>
</dbReference>
<gene>
    <name evidence="6" type="primary">spo9</name>
    <name evidence="6" type="ORF">SOMG_01481</name>
</gene>
<evidence type="ECO:0000256" key="2">
    <source>
        <dbReference type="ARBA" id="ARBA00022679"/>
    </source>
</evidence>
<reference evidence="6 7" key="1">
    <citation type="journal article" date="2023" name="G3 (Bethesda)">
        <title>A high-quality reference genome for the fission yeast Schizosaccharomyces osmophilus.</title>
        <authorList>
            <person name="Jia G.S."/>
            <person name="Zhang W.C."/>
            <person name="Liang Y."/>
            <person name="Liu X.H."/>
            <person name="Rhind N."/>
            <person name="Pidoux A."/>
            <person name="Brysch-Herzberg M."/>
            <person name="Du L.L."/>
        </authorList>
    </citation>
    <scope>NUCLEOTIDE SEQUENCE [LARGE SCALE GENOMIC DNA]</scope>
    <source>
        <strain evidence="6 7">CBS 15793</strain>
    </source>
</reference>
<dbReference type="Pfam" id="PF00348">
    <property type="entry name" value="polyprenyl_synt"/>
    <property type="match status" value="1"/>
</dbReference>
<dbReference type="EMBL" id="CP115611">
    <property type="protein sequence ID" value="WBW71853.1"/>
    <property type="molecule type" value="Genomic_DNA"/>
</dbReference>
<dbReference type="AlphaFoldDB" id="A0AAF0AUY5"/>
<protein>
    <submittedName>
        <fullName evidence="6">ER farnesyl pyrophosphate synthetase Erg20</fullName>
    </submittedName>
</protein>
<dbReference type="GO" id="GO:0046872">
    <property type="term" value="F:metal ion binding"/>
    <property type="evidence" value="ECO:0007669"/>
    <property type="project" value="UniProtKB-KW"/>
</dbReference>
<dbReference type="SUPFAM" id="SSF48576">
    <property type="entry name" value="Terpenoid synthases"/>
    <property type="match status" value="1"/>
</dbReference>
<accession>A0AAF0AUY5</accession>
<dbReference type="KEGG" id="som:SOMG_01481"/>